<feature type="transmembrane region" description="Helical" evidence="6">
    <location>
        <begin position="20"/>
        <end position="44"/>
    </location>
</feature>
<dbReference type="PANTHER" id="PTHR33931">
    <property type="entry name" value="HOLIN-LIKE PROTEIN CIDA-RELATED"/>
    <property type="match status" value="1"/>
</dbReference>
<comment type="subcellular location">
    <subcellularLocation>
        <location evidence="1">Cell membrane</location>
        <topology evidence="1">Multi-pass membrane protein</topology>
    </subcellularLocation>
</comment>
<comment type="caution">
    <text evidence="7">The sequence shown here is derived from an EMBL/GenBank/DDBJ whole genome shotgun (WGS) entry which is preliminary data.</text>
</comment>
<dbReference type="OrthoDB" id="3176438at2"/>
<name>W7YE83_9BACL</name>
<dbReference type="EMBL" id="BAVZ01000010">
    <property type="protein sequence ID" value="GAF09230.1"/>
    <property type="molecule type" value="Genomic_DNA"/>
</dbReference>
<keyword evidence="3 6" id="KW-0812">Transmembrane</keyword>
<keyword evidence="8" id="KW-1185">Reference proteome</keyword>
<evidence type="ECO:0000256" key="5">
    <source>
        <dbReference type="ARBA" id="ARBA00023136"/>
    </source>
</evidence>
<feature type="transmembrane region" description="Helical" evidence="6">
    <location>
        <begin position="84"/>
        <end position="108"/>
    </location>
</feature>
<evidence type="ECO:0008006" key="9">
    <source>
        <dbReference type="Google" id="ProtNLM"/>
    </source>
</evidence>
<dbReference type="Proteomes" id="UP000019364">
    <property type="component" value="Unassembled WGS sequence"/>
</dbReference>
<gene>
    <name evidence="7" type="ORF">JCM16418_3351</name>
</gene>
<proteinExistence type="predicted"/>
<keyword evidence="4 6" id="KW-1133">Transmembrane helix</keyword>
<evidence type="ECO:0000256" key="4">
    <source>
        <dbReference type="ARBA" id="ARBA00022989"/>
    </source>
</evidence>
<dbReference type="Pfam" id="PF03788">
    <property type="entry name" value="LrgA"/>
    <property type="match status" value="1"/>
</dbReference>
<evidence type="ECO:0000313" key="7">
    <source>
        <dbReference type="EMBL" id="GAF09230.1"/>
    </source>
</evidence>
<evidence type="ECO:0000256" key="6">
    <source>
        <dbReference type="SAM" id="Phobius"/>
    </source>
</evidence>
<accession>W7YE83</accession>
<dbReference type="InterPro" id="IPR005538">
    <property type="entry name" value="LrgA/CidA"/>
</dbReference>
<organism evidence="7 8">
    <name type="scientific">Paenibacillus pini JCM 16418</name>
    <dbReference type="NCBI Taxonomy" id="1236976"/>
    <lineage>
        <taxon>Bacteria</taxon>
        <taxon>Bacillati</taxon>
        <taxon>Bacillota</taxon>
        <taxon>Bacilli</taxon>
        <taxon>Bacillales</taxon>
        <taxon>Paenibacillaceae</taxon>
        <taxon>Paenibacillus</taxon>
    </lineage>
</organism>
<reference evidence="7 8" key="1">
    <citation type="journal article" date="2014" name="Genome Announc.">
        <title>Draft Genome Sequence of Paenibacillus pini JCM 16418T, Isolated from the Rhizosphere of Pine Tree.</title>
        <authorList>
            <person name="Yuki M."/>
            <person name="Oshima K."/>
            <person name="Suda W."/>
            <person name="Oshida Y."/>
            <person name="Kitamura K."/>
            <person name="Iida Y."/>
            <person name="Hattori M."/>
            <person name="Ohkuma M."/>
        </authorList>
    </citation>
    <scope>NUCLEOTIDE SEQUENCE [LARGE SCALE GENOMIC DNA]</scope>
    <source>
        <strain evidence="7 8">JCM 16418</strain>
    </source>
</reference>
<feature type="transmembrane region" description="Helical" evidence="6">
    <location>
        <begin position="56"/>
        <end position="78"/>
    </location>
</feature>
<evidence type="ECO:0000256" key="1">
    <source>
        <dbReference type="ARBA" id="ARBA00004651"/>
    </source>
</evidence>
<dbReference type="PANTHER" id="PTHR33931:SF2">
    <property type="entry name" value="HOLIN-LIKE PROTEIN CIDA"/>
    <property type="match status" value="1"/>
</dbReference>
<keyword evidence="5 6" id="KW-0472">Membrane</keyword>
<evidence type="ECO:0000256" key="3">
    <source>
        <dbReference type="ARBA" id="ARBA00022692"/>
    </source>
</evidence>
<dbReference type="STRING" id="1236976.JCM16418_3351"/>
<dbReference type="AlphaFoldDB" id="W7YE83"/>
<dbReference type="eggNOG" id="COG1380">
    <property type="taxonomic scope" value="Bacteria"/>
</dbReference>
<protein>
    <recommendedName>
        <fullName evidence="9">Antiholin-like protein LrgA</fullName>
    </recommendedName>
</protein>
<evidence type="ECO:0000256" key="2">
    <source>
        <dbReference type="ARBA" id="ARBA00022475"/>
    </source>
</evidence>
<sequence length="125" mass="13973">MNGFAILLGFQLAGWLIQKWTGILLPGNVIGLLLFIAALFLKWVPVQKVEDTSSFLLKNMSLFFIPVIVGSITFFPYIKEHWAVLASGGVLSFIFTLIITGGLVQRLLHTRALNRKEDETHVHHG</sequence>
<dbReference type="GO" id="GO:0005886">
    <property type="term" value="C:plasma membrane"/>
    <property type="evidence" value="ECO:0007669"/>
    <property type="project" value="UniProtKB-SubCell"/>
</dbReference>
<keyword evidence="2" id="KW-1003">Cell membrane</keyword>
<evidence type="ECO:0000313" key="8">
    <source>
        <dbReference type="Proteomes" id="UP000019364"/>
    </source>
</evidence>